<comment type="caution">
    <text evidence="1">The sequence shown here is derived from an EMBL/GenBank/DDBJ whole genome shotgun (WGS) entry which is preliminary data.</text>
</comment>
<accession>A0ABS2MUE8</accession>
<evidence type="ECO:0000313" key="1">
    <source>
        <dbReference type="EMBL" id="MBM7562975.1"/>
    </source>
</evidence>
<gene>
    <name evidence="1" type="ORF">JOC49_002549</name>
</gene>
<sequence>MVKINLALGLEAQATLMSARRIGVQGSETEGFFRKYDYALEGENRQTFDLTCAGYLGVKAGIKLDLNVSFTGLAKLGKVGVSGEVGGYMDLWGYMQMHLLNDGTMDKPDISLSGGPFIL</sequence>
<protein>
    <submittedName>
        <fullName evidence="1">Uncharacterized protein</fullName>
    </submittedName>
</protein>
<reference evidence="1 2" key="1">
    <citation type="submission" date="2021-01" db="EMBL/GenBank/DDBJ databases">
        <title>Genomic Encyclopedia of Type Strains, Phase IV (KMG-IV): sequencing the most valuable type-strain genomes for metagenomic binning, comparative biology and taxonomic classification.</title>
        <authorList>
            <person name="Goeker M."/>
        </authorList>
    </citation>
    <scope>NUCLEOTIDE SEQUENCE [LARGE SCALE GENOMIC DNA]</scope>
    <source>
        <strain evidence="1 2">DSM 24436</strain>
    </source>
</reference>
<organism evidence="1 2">
    <name type="scientific">Fusibacter tunisiensis</name>
    <dbReference type="NCBI Taxonomy" id="1008308"/>
    <lineage>
        <taxon>Bacteria</taxon>
        <taxon>Bacillati</taxon>
        <taxon>Bacillota</taxon>
        <taxon>Clostridia</taxon>
        <taxon>Eubacteriales</taxon>
        <taxon>Eubacteriales Family XII. Incertae Sedis</taxon>
        <taxon>Fusibacter</taxon>
    </lineage>
</organism>
<evidence type="ECO:0000313" key="2">
    <source>
        <dbReference type="Proteomes" id="UP000767854"/>
    </source>
</evidence>
<dbReference type="RefSeq" id="WP_204665399.1">
    <property type="nucleotide sequence ID" value="NZ_JAFBDT010000042.1"/>
</dbReference>
<name>A0ABS2MUE8_9FIRM</name>
<keyword evidence="2" id="KW-1185">Reference proteome</keyword>
<dbReference type="EMBL" id="JAFBDT010000042">
    <property type="protein sequence ID" value="MBM7562975.1"/>
    <property type="molecule type" value="Genomic_DNA"/>
</dbReference>
<proteinExistence type="predicted"/>
<dbReference type="Proteomes" id="UP000767854">
    <property type="component" value="Unassembled WGS sequence"/>
</dbReference>